<evidence type="ECO:0000256" key="2">
    <source>
        <dbReference type="ARBA" id="ARBA00022723"/>
    </source>
</evidence>
<dbReference type="EMBL" id="BTGU01000010">
    <property type="protein sequence ID" value="GMN40063.1"/>
    <property type="molecule type" value="Genomic_DNA"/>
</dbReference>
<dbReference type="GO" id="GO:0046872">
    <property type="term" value="F:metal ion binding"/>
    <property type="evidence" value="ECO:0007669"/>
    <property type="project" value="UniProtKB-KW"/>
</dbReference>
<reference evidence="7" key="1">
    <citation type="submission" date="2023-07" db="EMBL/GenBank/DDBJ databases">
        <title>draft genome sequence of fig (Ficus carica).</title>
        <authorList>
            <person name="Takahashi T."/>
            <person name="Nishimura K."/>
        </authorList>
    </citation>
    <scope>NUCLEOTIDE SEQUENCE</scope>
</reference>
<dbReference type="GO" id="GO:0031418">
    <property type="term" value="F:L-ascorbic acid binding"/>
    <property type="evidence" value="ECO:0007669"/>
    <property type="project" value="UniProtKB-KW"/>
</dbReference>
<dbReference type="Pfam" id="PF14226">
    <property type="entry name" value="DIOX_N"/>
    <property type="match status" value="1"/>
</dbReference>
<gene>
    <name evidence="7" type="ORF">TIFTF001_009292</name>
</gene>
<evidence type="ECO:0000256" key="5">
    <source>
        <dbReference type="RuleBase" id="RU003682"/>
    </source>
</evidence>
<accession>A0AA88A6I9</accession>
<dbReference type="Pfam" id="PF03171">
    <property type="entry name" value="2OG-FeII_Oxy"/>
    <property type="match status" value="1"/>
</dbReference>
<dbReference type="Proteomes" id="UP001187192">
    <property type="component" value="Unassembled WGS sequence"/>
</dbReference>
<keyword evidence="4 5" id="KW-0408">Iron</keyword>
<evidence type="ECO:0000256" key="4">
    <source>
        <dbReference type="ARBA" id="ARBA00023004"/>
    </source>
</evidence>
<comment type="similarity">
    <text evidence="1 5">Belongs to the iron/ascorbate-dependent oxidoreductase family.</text>
</comment>
<keyword evidence="2 5" id="KW-0479">Metal-binding</keyword>
<dbReference type="SUPFAM" id="SSF51197">
    <property type="entry name" value="Clavaminate synthase-like"/>
    <property type="match status" value="1"/>
</dbReference>
<proteinExistence type="inferred from homology"/>
<dbReference type="InterPro" id="IPR026992">
    <property type="entry name" value="DIOX_N"/>
</dbReference>
<evidence type="ECO:0000256" key="3">
    <source>
        <dbReference type="ARBA" id="ARBA00022896"/>
    </source>
</evidence>
<dbReference type="PROSITE" id="PS51471">
    <property type="entry name" value="FE2OG_OXY"/>
    <property type="match status" value="1"/>
</dbReference>
<dbReference type="Gene3D" id="2.60.120.330">
    <property type="entry name" value="B-lactam Antibiotic, Isopenicillin N Synthase, Chain"/>
    <property type="match status" value="1"/>
</dbReference>
<dbReference type="AlphaFoldDB" id="A0AA88A6I9"/>
<dbReference type="InterPro" id="IPR027443">
    <property type="entry name" value="IPNS-like_sf"/>
</dbReference>
<dbReference type="InterPro" id="IPR050295">
    <property type="entry name" value="Plant_2OG-oxidoreductases"/>
</dbReference>
<evidence type="ECO:0000313" key="8">
    <source>
        <dbReference type="Proteomes" id="UP001187192"/>
    </source>
</evidence>
<dbReference type="PANTHER" id="PTHR47991">
    <property type="entry name" value="OXOGLUTARATE/IRON-DEPENDENT DIOXYGENASE"/>
    <property type="match status" value="1"/>
</dbReference>
<evidence type="ECO:0000313" key="7">
    <source>
        <dbReference type="EMBL" id="GMN40063.1"/>
    </source>
</evidence>
<dbReference type="GO" id="GO:0016491">
    <property type="term" value="F:oxidoreductase activity"/>
    <property type="evidence" value="ECO:0007669"/>
    <property type="project" value="UniProtKB-KW"/>
</dbReference>
<keyword evidence="3" id="KW-0847">Vitamin C</keyword>
<evidence type="ECO:0000259" key="6">
    <source>
        <dbReference type="PROSITE" id="PS51471"/>
    </source>
</evidence>
<organism evidence="7 8">
    <name type="scientific">Ficus carica</name>
    <name type="common">Common fig</name>
    <dbReference type="NCBI Taxonomy" id="3494"/>
    <lineage>
        <taxon>Eukaryota</taxon>
        <taxon>Viridiplantae</taxon>
        <taxon>Streptophyta</taxon>
        <taxon>Embryophyta</taxon>
        <taxon>Tracheophyta</taxon>
        <taxon>Spermatophyta</taxon>
        <taxon>Magnoliopsida</taxon>
        <taxon>eudicotyledons</taxon>
        <taxon>Gunneridae</taxon>
        <taxon>Pentapetalae</taxon>
        <taxon>rosids</taxon>
        <taxon>fabids</taxon>
        <taxon>Rosales</taxon>
        <taxon>Moraceae</taxon>
        <taxon>Ficeae</taxon>
        <taxon>Ficus</taxon>
    </lineage>
</organism>
<keyword evidence="8" id="KW-1185">Reference proteome</keyword>
<sequence>MFGVKQLVESGFCSKSLPSKYVFSRNDDDGSVVGNQDELAKVIPTIDFSLLTSGNPDQRSKVVNNLGNACRDWGFFMVINHGVSQDLMDGVVKASEDFFDLKEEEKRQYTGKTLFDPIRWGTSFNVRVDKTLFWRDYLKVHVHPQFNAPTNPIGFSETLKEYCKICREVASELLKGISESLGLEKSYINRKMKIESGLSHQLLVINLYPPCPQPELAMGLPPHTDHGLLTLLMQNQLCGLQVLHNGKWVPVNPLPYSFLVNTGDHMEILTNGKYKSVVHQALVNSKATRISIGTAHGPSLDTIVSPVEELVNSEADHLDPPAYRGILYREYLELQQSNQLNGKSCLDHVRIL</sequence>
<dbReference type="InterPro" id="IPR005123">
    <property type="entry name" value="Oxoglu/Fe-dep_dioxygenase_dom"/>
</dbReference>
<dbReference type="FunFam" id="2.60.120.330:FF:000134">
    <property type="entry name" value="Uncharacterized protein"/>
    <property type="match status" value="1"/>
</dbReference>
<dbReference type="InterPro" id="IPR044861">
    <property type="entry name" value="IPNS-like_FE2OG_OXY"/>
</dbReference>
<name>A0AA88A6I9_FICCA</name>
<evidence type="ECO:0000256" key="1">
    <source>
        <dbReference type="ARBA" id="ARBA00008056"/>
    </source>
</evidence>
<keyword evidence="5" id="KW-0560">Oxidoreductase</keyword>
<feature type="domain" description="Fe2OG dioxygenase" evidence="6">
    <location>
        <begin position="198"/>
        <end position="298"/>
    </location>
</feature>
<comment type="caution">
    <text evidence="7">The sequence shown here is derived from an EMBL/GenBank/DDBJ whole genome shotgun (WGS) entry which is preliminary data.</text>
</comment>
<protein>
    <recommendedName>
        <fullName evidence="6">Fe2OG dioxygenase domain-containing protein</fullName>
    </recommendedName>
</protein>